<protein>
    <submittedName>
        <fullName evidence="1">Expressed protein</fullName>
    </submittedName>
</protein>
<keyword evidence="2" id="KW-1185">Reference proteome</keyword>
<evidence type="ECO:0000313" key="1">
    <source>
        <dbReference type="EMBL" id="EFN58386.1"/>
    </source>
</evidence>
<accession>E1Z6P6</accession>
<dbReference type="InParanoid" id="E1Z6P6"/>
<dbReference type="AlphaFoldDB" id="E1Z6P6"/>
<dbReference type="GeneID" id="17358095"/>
<organism evidence="2">
    <name type="scientific">Chlorella variabilis</name>
    <name type="common">Green alga</name>
    <dbReference type="NCBI Taxonomy" id="554065"/>
    <lineage>
        <taxon>Eukaryota</taxon>
        <taxon>Viridiplantae</taxon>
        <taxon>Chlorophyta</taxon>
        <taxon>core chlorophytes</taxon>
        <taxon>Trebouxiophyceae</taxon>
        <taxon>Chlorellales</taxon>
        <taxon>Chlorellaceae</taxon>
        <taxon>Chlorella clade</taxon>
        <taxon>Chlorella</taxon>
    </lineage>
</organism>
<evidence type="ECO:0000313" key="2">
    <source>
        <dbReference type="Proteomes" id="UP000008141"/>
    </source>
</evidence>
<reference evidence="1 2" key="1">
    <citation type="journal article" date="2010" name="Plant Cell">
        <title>The Chlorella variabilis NC64A genome reveals adaptation to photosymbiosis, coevolution with viruses, and cryptic sex.</title>
        <authorList>
            <person name="Blanc G."/>
            <person name="Duncan G."/>
            <person name="Agarkova I."/>
            <person name="Borodovsky M."/>
            <person name="Gurnon J."/>
            <person name="Kuo A."/>
            <person name="Lindquist E."/>
            <person name="Lucas S."/>
            <person name="Pangilinan J."/>
            <person name="Polle J."/>
            <person name="Salamov A."/>
            <person name="Terry A."/>
            <person name="Yamada T."/>
            <person name="Dunigan D.D."/>
            <person name="Grigoriev I.V."/>
            <person name="Claverie J.M."/>
            <person name="Van Etten J.L."/>
        </authorList>
    </citation>
    <scope>NUCLEOTIDE SEQUENCE [LARGE SCALE GENOMIC DNA]</scope>
    <source>
        <strain evidence="1 2">NC64A</strain>
    </source>
</reference>
<sequence length="172" mass="18223">MDKFDARLAETLVDIASTRIFINEIRRRGQCKADETASLTDTQHTVLARLQSSATFAAHTWPRLAAGATPATRAAAAEASAAAAAAWATTALGLEAKAESTAARAACQPAAEHASLALEWEAAAAAWRAAFEQLELAKQADPGLMAVQEAEEAIKEKRGFKQQRQQFDAGTS</sequence>
<dbReference type="EMBL" id="GL433837">
    <property type="protein sequence ID" value="EFN58386.1"/>
    <property type="molecule type" value="Genomic_DNA"/>
</dbReference>
<gene>
    <name evidence="1" type="ORF">CHLNCDRAFT_140294</name>
</gene>
<dbReference type="Proteomes" id="UP000008141">
    <property type="component" value="Unassembled WGS sequence"/>
</dbReference>
<dbReference type="RefSeq" id="XP_005850488.1">
    <property type="nucleotide sequence ID" value="XM_005850426.1"/>
</dbReference>
<name>E1Z6P6_CHLVA</name>
<proteinExistence type="predicted"/>
<dbReference type="KEGG" id="cvr:CHLNCDRAFT_140294"/>